<dbReference type="Pfam" id="PF04542">
    <property type="entry name" value="Sigma70_r2"/>
    <property type="match status" value="1"/>
</dbReference>
<feature type="domain" description="RNA polymerase sigma-70 region 4" evidence="7">
    <location>
        <begin position="179"/>
        <end position="227"/>
    </location>
</feature>
<evidence type="ECO:0000313" key="8">
    <source>
        <dbReference type="EMBL" id="WRQ85897.1"/>
    </source>
</evidence>
<organism evidence="8 9">
    <name type="scientific">Actomonas aquatica</name>
    <dbReference type="NCBI Taxonomy" id="2866162"/>
    <lineage>
        <taxon>Bacteria</taxon>
        <taxon>Pseudomonadati</taxon>
        <taxon>Verrucomicrobiota</taxon>
        <taxon>Opitutia</taxon>
        <taxon>Opitutales</taxon>
        <taxon>Opitutaceae</taxon>
        <taxon>Actomonas</taxon>
    </lineage>
</organism>
<dbReference type="Gene3D" id="1.10.1740.10">
    <property type="match status" value="1"/>
</dbReference>
<dbReference type="PANTHER" id="PTHR30385">
    <property type="entry name" value="SIGMA FACTOR F FLAGELLAR"/>
    <property type="match status" value="1"/>
</dbReference>
<dbReference type="NCBIfam" id="TIGR02937">
    <property type="entry name" value="sigma70-ECF"/>
    <property type="match status" value="1"/>
</dbReference>
<name>A0ABZ1C3G5_9BACT</name>
<dbReference type="Proteomes" id="UP000738431">
    <property type="component" value="Chromosome"/>
</dbReference>
<dbReference type="InterPro" id="IPR007627">
    <property type="entry name" value="RNA_pol_sigma70_r2"/>
</dbReference>
<dbReference type="InterPro" id="IPR007624">
    <property type="entry name" value="RNA_pol_sigma70_r3"/>
</dbReference>
<evidence type="ECO:0000256" key="1">
    <source>
        <dbReference type="ARBA" id="ARBA00023015"/>
    </source>
</evidence>
<reference evidence="8 9" key="2">
    <citation type="submission" date="2023-12" db="EMBL/GenBank/DDBJ databases">
        <title>Description of an unclassified Opitutus bacterium of Verrucomicrobiota.</title>
        <authorList>
            <person name="Zhang D.-F."/>
        </authorList>
    </citation>
    <scope>NUCLEOTIDE SEQUENCE [LARGE SCALE GENOMIC DNA]</scope>
    <source>
        <strain evidence="8 9">WL0086</strain>
    </source>
</reference>
<dbReference type="InterPro" id="IPR000943">
    <property type="entry name" value="RNA_pol_sigma70"/>
</dbReference>
<keyword evidence="1" id="KW-0805">Transcription regulation</keyword>
<dbReference type="EMBL" id="CP139781">
    <property type="protein sequence ID" value="WRQ85897.1"/>
    <property type="molecule type" value="Genomic_DNA"/>
</dbReference>
<feature type="domain" description="RNA polymerase sigma-70 region 2" evidence="6">
    <location>
        <begin position="39"/>
        <end position="89"/>
    </location>
</feature>
<dbReference type="InterPro" id="IPR013325">
    <property type="entry name" value="RNA_pol_sigma_r2"/>
</dbReference>
<dbReference type="CDD" id="cd06171">
    <property type="entry name" value="Sigma70_r4"/>
    <property type="match status" value="1"/>
</dbReference>
<evidence type="ECO:0000256" key="4">
    <source>
        <dbReference type="ARBA" id="ARBA00023163"/>
    </source>
</evidence>
<dbReference type="InterPro" id="IPR013324">
    <property type="entry name" value="RNA_pol_sigma_r3/r4-like"/>
</dbReference>
<keyword evidence="9" id="KW-1185">Reference proteome</keyword>
<keyword evidence="2" id="KW-0731">Sigma factor</keyword>
<protein>
    <submittedName>
        <fullName evidence="8">Sigma-70 family RNA polymerase sigma factor</fullName>
    </submittedName>
</protein>
<proteinExistence type="predicted"/>
<feature type="domain" description="RNA polymerase sigma-70 region 3" evidence="5">
    <location>
        <begin position="98"/>
        <end position="139"/>
    </location>
</feature>
<dbReference type="SUPFAM" id="SSF88659">
    <property type="entry name" value="Sigma3 and sigma4 domains of RNA polymerase sigma factors"/>
    <property type="match status" value="2"/>
</dbReference>
<gene>
    <name evidence="8" type="ORF">K1X11_013875</name>
</gene>
<dbReference type="Pfam" id="PF04539">
    <property type="entry name" value="Sigma70_r3"/>
    <property type="match status" value="1"/>
</dbReference>
<dbReference type="Gene3D" id="1.20.140.160">
    <property type="match status" value="1"/>
</dbReference>
<sequence>MITPSSLCPAPPAECSRPPDPVALLDLVDRALAGLAPRLPAHVDRDDLASAGREALMRATRRFRGSREDARAFCFVRVRGAMLDELRRLDPLARRRRERARAVSRVEHQLTHELGRTPSTFEIAEALNYSLPEVENALADLAAEEAGTPVLDENLADPASPCPAARAESGDLMERLSDALDRLPPKQAYAVRRYHLEEATLDLIGGELGVSRERARQLREAGEKRLRADLEILSLWDAIIA</sequence>
<dbReference type="PRINTS" id="PR00046">
    <property type="entry name" value="SIGMA70FCT"/>
</dbReference>
<evidence type="ECO:0000256" key="3">
    <source>
        <dbReference type="ARBA" id="ARBA00023125"/>
    </source>
</evidence>
<accession>A0ABZ1C3G5</accession>
<dbReference type="PANTHER" id="PTHR30385:SF7">
    <property type="entry name" value="RNA POLYMERASE SIGMA FACTOR FLIA"/>
    <property type="match status" value="1"/>
</dbReference>
<dbReference type="RefSeq" id="WP_221032715.1">
    <property type="nucleotide sequence ID" value="NZ_CP139781.1"/>
</dbReference>
<evidence type="ECO:0000259" key="7">
    <source>
        <dbReference type="Pfam" id="PF04545"/>
    </source>
</evidence>
<evidence type="ECO:0000256" key="2">
    <source>
        <dbReference type="ARBA" id="ARBA00023082"/>
    </source>
</evidence>
<dbReference type="Pfam" id="PF04545">
    <property type="entry name" value="Sigma70_r4"/>
    <property type="match status" value="1"/>
</dbReference>
<dbReference type="InterPro" id="IPR007630">
    <property type="entry name" value="RNA_pol_sigma70_r4"/>
</dbReference>
<dbReference type="SUPFAM" id="SSF88946">
    <property type="entry name" value="Sigma2 domain of RNA polymerase sigma factors"/>
    <property type="match status" value="1"/>
</dbReference>
<reference evidence="8 9" key="1">
    <citation type="submission" date="2021-08" db="EMBL/GenBank/DDBJ databases">
        <authorList>
            <person name="Zhang D."/>
            <person name="Zhang A."/>
            <person name="Wang L."/>
        </authorList>
    </citation>
    <scope>NUCLEOTIDE SEQUENCE [LARGE SCALE GENOMIC DNA]</scope>
    <source>
        <strain evidence="8 9">WL0086</strain>
    </source>
</reference>
<keyword evidence="4" id="KW-0804">Transcription</keyword>
<evidence type="ECO:0000259" key="6">
    <source>
        <dbReference type="Pfam" id="PF04542"/>
    </source>
</evidence>
<dbReference type="InterPro" id="IPR014284">
    <property type="entry name" value="RNA_pol_sigma-70_dom"/>
</dbReference>
<evidence type="ECO:0000259" key="5">
    <source>
        <dbReference type="Pfam" id="PF04539"/>
    </source>
</evidence>
<keyword evidence="3" id="KW-0238">DNA-binding</keyword>
<evidence type="ECO:0000313" key="9">
    <source>
        <dbReference type="Proteomes" id="UP000738431"/>
    </source>
</evidence>